<evidence type="ECO:0000313" key="3">
    <source>
        <dbReference type="EMBL" id="EFA81647.1"/>
    </source>
</evidence>
<comment type="caution">
    <text evidence="3">The sequence shown here is derived from an EMBL/GenBank/DDBJ whole genome shotgun (WGS) entry which is preliminary data.</text>
</comment>
<dbReference type="GeneID" id="31361124"/>
<feature type="chain" id="PRO_5003042312" evidence="2">
    <location>
        <begin position="17"/>
        <end position="290"/>
    </location>
</feature>
<dbReference type="InParanoid" id="D3BAR0"/>
<reference evidence="3 4" key="1">
    <citation type="journal article" date="2011" name="Genome Res.">
        <title>Phylogeny-wide analysis of social amoeba genomes highlights ancient origins for complex intercellular communication.</title>
        <authorList>
            <person name="Heidel A.J."/>
            <person name="Lawal H.M."/>
            <person name="Felder M."/>
            <person name="Schilde C."/>
            <person name="Helps N.R."/>
            <person name="Tunggal B."/>
            <person name="Rivero F."/>
            <person name="John U."/>
            <person name="Schleicher M."/>
            <person name="Eichinger L."/>
            <person name="Platzer M."/>
            <person name="Noegel A.A."/>
            <person name="Schaap P."/>
            <person name="Gloeckner G."/>
        </authorList>
    </citation>
    <scope>NUCLEOTIDE SEQUENCE [LARGE SCALE GENOMIC DNA]</scope>
    <source>
        <strain evidence="4">ATCC 26659 / Pp 5 / PN500</strain>
    </source>
</reference>
<dbReference type="EMBL" id="ADBJ01000025">
    <property type="protein sequence ID" value="EFA81647.1"/>
    <property type="molecule type" value="Genomic_DNA"/>
</dbReference>
<gene>
    <name evidence="3" type="ORF">PPL_05640</name>
</gene>
<keyword evidence="4" id="KW-1185">Reference proteome</keyword>
<feature type="signal peptide" evidence="2">
    <location>
        <begin position="1"/>
        <end position="16"/>
    </location>
</feature>
<sequence length="290" mass="32609">MSVVSFFIFYTSFVSANNNNNDRYSSSSSSNSNDINNNNNNKQENKSIDSVNKYLCNVNPTYNTSFTCQPFTPSSNIRNCTHINDCINAINGLGLSQIDILNINIFGSRYSGPENCGDIAGQIGVCRTGGRLLGATIVHLTYTLEYTDRFDVDSECLRLVHQRTGQLQHVHSDDLKLHLSELLRSVWWRHPADLSKLTECAAVHSGGAIYSDGTTIVSSDFLSNVAERGGAIFSPVFTTSELLVNQTESAAFERRRIRWCHLLVGVPDQLLDIPRQHRHWLWWRRLLGNH</sequence>
<dbReference type="AlphaFoldDB" id="D3BAR0"/>
<evidence type="ECO:0000313" key="4">
    <source>
        <dbReference type="Proteomes" id="UP000001396"/>
    </source>
</evidence>
<evidence type="ECO:0000256" key="2">
    <source>
        <dbReference type="SAM" id="SignalP"/>
    </source>
</evidence>
<feature type="region of interest" description="Disordered" evidence="1">
    <location>
        <begin position="21"/>
        <end position="45"/>
    </location>
</feature>
<organism evidence="3 4">
    <name type="scientific">Heterostelium pallidum (strain ATCC 26659 / Pp 5 / PN500)</name>
    <name type="common">Cellular slime mold</name>
    <name type="synonym">Polysphondylium pallidum</name>
    <dbReference type="NCBI Taxonomy" id="670386"/>
    <lineage>
        <taxon>Eukaryota</taxon>
        <taxon>Amoebozoa</taxon>
        <taxon>Evosea</taxon>
        <taxon>Eumycetozoa</taxon>
        <taxon>Dictyostelia</taxon>
        <taxon>Acytosteliales</taxon>
        <taxon>Acytosteliaceae</taxon>
        <taxon>Heterostelium</taxon>
    </lineage>
</organism>
<protein>
    <submittedName>
        <fullName evidence="3">Uncharacterized protein</fullName>
    </submittedName>
</protein>
<keyword evidence="2" id="KW-0732">Signal</keyword>
<dbReference type="RefSeq" id="XP_020433764.1">
    <property type="nucleotide sequence ID" value="XM_020576515.1"/>
</dbReference>
<accession>D3BAR0</accession>
<name>D3BAR0_HETP5</name>
<feature type="compositionally biased region" description="Low complexity" evidence="1">
    <location>
        <begin position="21"/>
        <end position="41"/>
    </location>
</feature>
<proteinExistence type="predicted"/>
<dbReference type="Proteomes" id="UP000001396">
    <property type="component" value="Unassembled WGS sequence"/>
</dbReference>
<evidence type="ECO:0000256" key="1">
    <source>
        <dbReference type="SAM" id="MobiDB-lite"/>
    </source>
</evidence>